<evidence type="ECO:0000256" key="7">
    <source>
        <dbReference type="ARBA" id="ARBA00023211"/>
    </source>
</evidence>
<keyword evidence="4" id="KW-0479">Metal-binding</keyword>
<protein>
    <submittedName>
        <fullName evidence="10">Acyl-coenzyme A diphosphatase NUDT19-like</fullName>
    </submittedName>
</protein>
<reference evidence="10" key="1">
    <citation type="submission" date="2025-08" db="UniProtKB">
        <authorList>
            <consortium name="RefSeq"/>
        </authorList>
    </citation>
    <scope>IDENTIFICATION</scope>
    <source>
        <tissue evidence="10">Whole larvae</tissue>
    </source>
</reference>
<evidence type="ECO:0000256" key="5">
    <source>
        <dbReference type="ARBA" id="ARBA00022801"/>
    </source>
</evidence>
<dbReference type="GO" id="GO:0046872">
    <property type="term" value="F:metal ion binding"/>
    <property type="evidence" value="ECO:0007669"/>
    <property type="project" value="UniProtKB-KW"/>
</dbReference>
<keyword evidence="9" id="KW-1185">Reference proteome</keyword>
<keyword evidence="5" id="KW-0378">Hydrolase</keyword>
<dbReference type="Gene3D" id="3.90.79.10">
    <property type="entry name" value="Nucleoside Triphosphate Pyrophosphohydrolase"/>
    <property type="match status" value="1"/>
</dbReference>
<dbReference type="PANTHER" id="PTHR12318">
    <property type="entry name" value="TESTOSTERONE-REGULATED PROTEIN RP2"/>
    <property type="match status" value="1"/>
</dbReference>
<dbReference type="InParanoid" id="A0A6J1X0Z3"/>
<evidence type="ECO:0000313" key="10">
    <source>
        <dbReference type="RefSeq" id="XP_026759254.2"/>
    </source>
</evidence>
<dbReference type="AlphaFoldDB" id="A0A6J1X0Z3"/>
<evidence type="ECO:0000259" key="8">
    <source>
        <dbReference type="PROSITE" id="PS51462"/>
    </source>
</evidence>
<dbReference type="GO" id="GO:0016818">
    <property type="term" value="F:hydrolase activity, acting on acid anhydrides, in phosphorus-containing anhydrides"/>
    <property type="evidence" value="ECO:0007669"/>
    <property type="project" value="InterPro"/>
</dbReference>
<gene>
    <name evidence="10" type="primary">LOC113518493</name>
</gene>
<organism evidence="9 10">
    <name type="scientific">Galleria mellonella</name>
    <name type="common">Greater wax moth</name>
    <dbReference type="NCBI Taxonomy" id="7137"/>
    <lineage>
        <taxon>Eukaryota</taxon>
        <taxon>Metazoa</taxon>
        <taxon>Ecdysozoa</taxon>
        <taxon>Arthropoda</taxon>
        <taxon>Hexapoda</taxon>
        <taxon>Insecta</taxon>
        <taxon>Pterygota</taxon>
        <taxon>Neoptera</taxon>
        <taxon>Endopterygota</taxon>
        <taxon>Lepidoptera</taxon>
        <taxon>Glossata</taxon>
        <taxon>Ditrysia</taxon>
        <taxon>Pyraloidea</taxon>
        <taxon>Pyralidae</taxon>
        <taxon>Galleriinae</taxon>
        <taxon>Galleria</taxon>
    </lineage>
</organism>
<evidence type="ECO:0000256" key="4">
    <source>
        <dbReference type="ARBA" id="ARBA00022723"/>
    </source>
</evidence>
<sequence>MKSVVQRGWRNASSLIVLNKRYGDLVRASVNYDVLLQTRPSTGAFPNSVVFPGGVAEPADDSDHWLKLFKSFGYTDDDFATFHGVGTPTTLFQPNPILRHIALRITAIRETFEEVGLLICSKDHKSNRNSLYADIIPDVDVKFWQKQISDNPERLLNLCKEYNCYPDIWALYYWSHWLTPCHFNRRFDTVFFVTTLNNKPDNLESSKEVTKVQWESPNGILKKNIQLELELHPPQAYELLRLAHIADIDELTEFGKKRNKHNIDVIYPIVLRAKDGIVLLYPGDDLYPSSLDYYNDAINFKDKTVLELREKSTVVHRLEKLYEEKKSMLILKNYKQNNHINMGDKLLEFYYNEANKV</sequence>
<dbReference type="SUPFAM" id="SSF55811">
    <property type="entry name" value="Nudix"/>
    <property type="match status" value="1"/>
</dbReference>
<proteinExistence type="inferred from homology"/>
<dbReference type="InterPro" id="IPR015797">
    <property type="entry name" value="NUDIX_hydrolase-like_dom_sf"/>
</dbReference>
<dbReference type="InterPro" id="IPR000086">
    <property type="entry name" value="NUDIX_hydrolase_dom"/>
</dbReference>
<name>A0A6J1X0Z3_GALME</name>
<comment type="cofactor">
    <cofactor evidence="1">
        <name>Mn(2+)</name>
        <dbReference type="ChEBI" id="CHEBI:29035"/>
    </cofactor>
</comment>
<dbReference type="KEGG" id="gmw:113518493"/>
<dbReference type="PANTHER" id="PTHR12318:SF0">
    <property type="entry name" value="ACYL-COENZYME A DIPHOSPHATASE NUDT19"/>
    <property type="match status" value="1"/>
</dbReference>
<dbReference type="GO" id="GO:0005739">
    <property type="term" value="C:mitochondrion"/>
    <property type="evidence" value="ECO:0007669"/>
    <property type="project" value="TreeGrafter"/>
</dbReference>
<dbReference type="CDD" id="cd18870">
    <property type="entry name" value="NUDIX_AcylCoAdiphos_Nudt19"/>
    <property type="match status" value="1"/>
</dbReference>
<evidence type="ECO:0000256" key="6">
    <source>
        <dbReference type="ARBA" id="ARBA00022842"/>
    </source>
</evidence>
<feature type="domain" description="Nudix hydrolase" evidence="8">
    <location>
        <begin position="8"/>
        <end position="242"/>
    </location>
</feature>
<dbReference type="Proteomes" id="UP001652740">
    <property type="component" value="Unplaced"/>
</dbReference>
<evidence type="ECO:0000256" key="2">
    <source>
        <dbReference type="ARBA" id="ARBA00001946"/>
    </source>
</evidence>
<evidence type="ECO:0000256" key="1">
    <source>
        <dbReference type="ARBA" id="ARBA00001936"/>
    </source>
</evidence>
<dbReference type="PROSITE" id="PS51462">
    <property type="entry name" value="NUDIX"/>
    <property type="match status" value="1"/>
</dbReference>
<dbReference type="FunCoup" id="A0A6J1X0Z3">
    <property type="interactions" value="236"/>
</dbReference>
<comment type="similarity">
    <text evidence="3">Belongs to the Nudix hydrolase family.</text>
</comment>
<keyword evidence="6" id="KW-0460">Magnesium</keyword>
<dbReference type="InterPro" id="IPR039121">
    <property type="entry name" value="NUDT19"/>
</dbReference>
<keyword evidence="7" id="KW-0464">Manganese</keyword>
<comment type="cofactor">
    <cofactor evidence="2">
        <name>Mg(2+)</name>
        <dbReference type="ChEBI" id="CHEBI:18420"/>
    </cofactor>
</comment>
<dbReference type="GeneID" id="113518493"/>
<evidence type="ECO:0000256" key="3">
    <source>
        <dbReference type="ARBA" id="ARBA00005582"/>
    </source>
</evidence>
<dbReference type="RefSeq" id="XP_026759254.2">
    <property type="nucleotide sequence ID" value="XM_026903453.3"/>
</dbReference>
<accession>A0A6J1X0Z3</accession>
<evidence type="ECO:0000313" key="9">
    <source>
        <dbReference type="Proteomes" id="UP001652740"/>
    </source>
</evidence>